<organism evidence="3 4">
    <name type="scientific">Blumeria hordei</name>
    <name type="common">Barley powdery mildew</name>
    <name type="synonym">Blumeria graminis f. sp. hordei</name>
    <dbReference type="NCBI Taxonomy" id="2867405"/>
    <lineage>
        <taxon>Eukaryota</taxon>
        <taxon>Fungi</taxon>
        <taxon>Dikarya</taxon>
        <taxon>Ascomycota</taxon>
        <taxon>Pezizomycotina</taxon>
        <taxon>Leotiomycetes</taxon>
        <taxon>Erysiphales</taxon>
        <taxon>Erysiphaceae</taxon>
        <taxon>Blumeria</taxon>
    </lineage>
</organism>
<dbReference type="VEuPathDB" id="FungiDB:BLGHR1_15764"/>
<reference evidence="3 4" key="1">
    <citation type="submission" date="2017-11" db="EMBL/GenBank/DDBJ databases">
        <authorList>
            <person name="Kracher B."/>
        </authorList>
    </citation>
    <scope>NUCLEOTIDE SEQUENCE [LARGE SCALE GENOMIC DNA]</scope>
    <source>
        <strain evidence="3 4">RACE1</strain>
    </source>
</reference>
<gene>
    <name evidence="3" type="ORF">BLGHR1_15764</name>
</gene>
<dbReference type="Proteomes" id="UP000275772">
    <property type="component" value="Unassembled WGS sequence"/>
</dbReference>
<feature type="compositionally biased region" description="Low complexity" evidence="1">
    <location>
        <begin position="389"/>
        <end position="401"/>
    </location>
</feature>
<feature type="compositionally biased region" description="Polar residues" evidence="1">
    <location>
        <begin position="363"/>
        <end position="379"/>
    </location>
</feature>
<proteinExistence type="predicted"/>
<accession>A0A383UX70</accession>
<dbReference type="InterPro" id="IPR058602">
    <property type="entry name" value="YAG7_dimerisation_dom"/>
</dbReference>
<feature type="region of interest" description="Disordered" evidence="1">
    <location>
        <begin position="362"/>
        <end position="453"/>
    </location>
</feature>
<feature type="region of interest" description="Disordered" evidence="1">
    <location>
        <begin position="18"/>
        <end position="53"/>
    </location>
</feature>
<feature type="domain" description="YAG7-like dimerisation" evidence="2">
    <location>
        <begin position="182"/>
        <end position="265"/>
    </location>
</feature>
<evidence type="ECO:0000256" key="1">
    <source>
        <dbReference type="SAM" id="MobiDB-lite"/>
    </source>
</evidence>
<evidence type="ECO:0000313" key="3">
    <source>
        <dbReference type="EMBL" id="SZF04964.1"/>
    </source>
</evidence>
<name>A0A383UX70_BLUHO</name>
<dbReference type="AlphaFoldDB" id="A0A383UX70"/>
<protein>
    <recommendedName>
        <fullName evidence="2">YAG7-like dimerisation domain-containing protein</fullName>
    </recommendedName>
</protein>
<dbReference type="EMBL" id="UNSH01000070">
    <property type="protein sequence ID" value="SZF04964.1"/>
    <property type="molecule type" value="Genomic_DNA"/>
</dbReference>
<evidence type="ECO:0000259" key="2">
    <source>
        <dbReference type="Pfam" id="PF26434"/>
    </source>
</evidence>
<feature type="compositionally biased region" description="Polar residues" evidence="1">
    <location>
        <begin position="25"/>
        <end position="53"/>
    </location>
</feature>
<dbReference type="Pfam" id="PF26434">
    <property type="entry name" value="YAG7_C"/>
    <property type="match status" value="1"/>
</dbReference>
<evidence type="ECO:0000313" key="4">
    <source>
        <dbReference type="Proteomes" id="UP000275772"/>
    </source>
</evidence>
<sequence>MTASVTINSQVKFEVKAPKSKKAVNATTIDQSEIQPNTKTGSEEASSNDIADNSNIIESTYESPYLRELQKSIRNINKKISNASRVDNIVAENPEKTLDELVASRKINADQKAQILKKPALQASLAQLEEQVSQYMKFDHDFKTRYQEEKAVFEKNLKEKASRELQDAIATTKSEAQETAAKELEDSLLLLSKFLKLAAIRRAEEEVAELNESKALEGLLAQVYSGDSAAVAAMLNLINGSEKTLKSVSGEDLNTTYATLRAASLAQVPYPDVDELESDEVVKSSEYTVQGDPTIIHAGLAETDANTDTALTNGNIEPSVSQGIIRNSGFGNEATNAAAELKINGNTDLSQSQEWIKLPSVIPTESSENDSPATHSKIQSWADDRPESPADAPVIAAPAVDDGFREIQRSRGGRGNRAGRGDGYRGRGNYRGDGYRGRGRNGGNSRGGRRGDD</sequence>